<protein>
    <submittedName>
        <fullName evidence="1">Uncharacterized protein</fullName>
    </submittedName>
</protein>
<reference evidence="2" key="1">
    <citation type="journal article" date="2019" name="Int. J. Syst. Evol. Microbiol.">
        <title>The Global Catalogue of Microorganisms (GCM) 10K type strain sequencing project: providing services to taxonomists for standard genome sequencing and annotation.</title>
        <authorList>
            <consortium name="The Broad Institute Genomics Platform"/>
            <consortium name="The Broad Institute Genome Sequencing Center for Infectious Disease"/>
            <person name="Wu L."/>
            <person name="Ma J."/>
        </authorList>
    </citation>
    <scope>NUCLEOTIDE SEQUENCE [LARGE SCALE GENOMIC DNA]</scope>
    <source>
        <strain evidence="2">CGMCC 4.7277</strain>
    </source>
</reference>
<proteinExistence type="predicted"/>
<comment type="caution">
    <text evidence="1">The sequence shown here is derived from an EMBL/GenBank/DDBJ whole genome shotgun (WGS) entry which is preliminary data.</text>
</comment>
<organism evidence="1 2">
    <name type="scientific">Polaromonas jejuensis</name>
    <dbReference type="NCBI Taxonomy" id="457502"/>
    <lineage>
        <taxon>Bacteria</taxon>
        <taxon>Pseudomonadati</taxon>
        <taxon>Pseudomonadota</taxon>
        <taxon>Betaproteobacteria</taxon>
        <taxon>Burkholderiales</taxon>
        <taxon>Comamonadaceae</taxon>
        <taxon>Polaromonas</taxon>
    </lineage>
</organism>
<evidence type="ECO:0000313" key="2">
    <source>
        <dbReference type="Proteomes" id="UP001596084"/>
    </source>
</evidence>
<keyword evidence="2" id="KW-1185">Reference proteome</keyword>
<gene>
    <name evidence="1" type="ORF">ACFPP7_15440</name>
</gene>
<accession>A0ABW0QCI1</accession>
<dbReference type="EMBL" id="JBHSMX010000024">
    <property type="protein sequence ID" value="MFC5522293.1"/>
    <property type="molecule type" value="Genomic_DNA"/>
</dbReference>
<evidence type="ECO:0000313" key="1">
    <source>
        <dbReference type="EMBL" id="MFC5522293.1"/>
    </source>
</evidence>
<sequence length="101" mass="10879">MAFSLASSTVSIAAQAAGRAADGAAADQLPRLMHVAKGTFRALARTRYRVTPYFPPIAKIARTGTHGQEIQAPQAKYQTGLHRDAALLLPGHYFRIKLFTG</sequence>
<name>A0ABW0QCI1_9BURK</name>
<dbReference type="RefSeq" id="WP_068832490.1">
    <property type="nucleotide sequence ID" value="NZ_JBHSMX010000024.1"/>
</dbReference>
<dbReference type="Proteomes" id="UP001596084">
    <property type="component" value="Unassembled WGS sequence"/>
</dbReference>